<dbReference type="EMBL" id="JAGYWB010000017">
    <property type="protein sequence ID" value="KAI0494055.1"/>
    <property type="molecule type" value="Genomic_DNA"/>
</dbReference>
<gene>
    <name evidence="1" type="ORF">KFK09_024186</name>
</gene>
<sequence length="109" mass="12736">MPSKKFQEKLVIQIHENHSHTEHTMPCQKFKDNLILLKRRNAIRKGHILLSLRSYISILFFSEKTQENAPINTRHESDLHGNSYLKVKANTKTLQIFSKAPRKSSIKDI</sequence>
<comment type="caution">
    <text evidence="1">The sequence shown here is derived from an EMBL/GenBank/DDBJ whole genome shotgun (WGS) entry which is preliminary data.</text>
</comment>
<evidence type="ECO:0000313" key="1">
    <source>
        <dbReference type="EMBL" id="KAI0494055.1"/>
    </source>
</evidence>
<proteinExistence type="predicted"/>
<dbReference type="AlphaFoldDB" id="A0A8T3AIN1"/>
<organism evidence="1 2">
    <name type="scientific">Dendrobium nobile</name>
    <name type="common">Orchid</name>
    <dbReference type="NCBI Taxonomy" id="94219"/>
    <lineage>
        <taxon>Eukaryota</taxon>
        <taxon>Viridiplantae</taxon>
        <taxon>Streptophyta</taxon>
        <taxon>Embryophyta</taxon>
        <taxon>Tracheophyta</taxon>
        <taxon>Spermatophyta</taxon>
        <taxon>Magnoliopsida</taxon>
        <taxon>Liliopsida</taxon>
        <taxon>Asparagales</taxon>
        <taxon>Orchidaceae</taxon>
        <taxon>Epidendroideae</taxon>
        <taxon>Malaxideae</taxon>
        <taxon>Dendrobiinae</taxon>
        <taxon>Dendrobium</taxon>
    </lineage>
</organism>
<reference evidence="1" key="1">
    <citation type="journal article" date="2022" name="Front. Genet.">
        <title>Chromosome-Scale Assembly of the Dendrobium nobile Genome Provides Insights Into the Molecular Mechanism of the Biosynthesis of the Medicinal Active Ingredient of Dendrobium.</title>
        <authorList>
            <person name="Xu Q."/>
            <person name="Niu S.-C."/>
            <person name="Li K.-L."/>
            <person name="Zheng P.-J."/>
            <person name="Zhang X.-J."/>
            <person name="Jia Y."/>
            <person name="Liu Y."/>
            <person name="Niu Y.-X."/>
            <person name="Yu L.-H."/>
            <person name="Chen D.-F."/>
            <person name="Zhang G.-Q."/>
        </authorList>
    </citation>
    <scope>NUCLEOTIDE SEQUENCE</scope>
    <source>
        <tissue evidence="1">Leaf</tissue>
    </source>
</reference>
<accession>A0A8T3AIN1</accession>
<evidence type="ECO:0000313" key="2">
    <source>
        <dbReference type="Proteomes" id="UP000829196"/>
    </source>
</evidence>
<name>A0A8T3AIN1_DENNO</name>
<dbReference type="Proteomes" id="UP000829196">
    <property type="component" value="Unassembled WGS sequence"/>
</dbReference>
<protein>
    <submittedName>
        <fullName evidence="1">Uncharacterized protein</fullName>
    </submittedName>
</protein>
<keyword evidence="2" id="KW-1185">Reference proteome</keyword>